<dbReference type="Proteomes" id="UP000315289">
    <property type="component" value="Unassembled WGS sequence"/>
</dbReference>
<protein>
    <submittedName>
        <fullName evidence="1">Uncharacterized protein</fullName>
    </submittedName>
</protein>
<evidence type="ECO:0000313" key="2">
    <source>
        <dbReference type="Proteomes" id="UP000315289"/>
    </source>
</evidence>
<organism evidence="1 2">
    <name type="scientific">Candidatus Nitrosocosmicus arcticus</name>
    <dbReference type="NCBI Taxonomy" id="2035267"/>
    <lineage>
        <taxon>Archaea</taxon>
        <taxon>Nitrososphaerota</taxon>
        <taxon>Nitrososphaeria</taxon>
        <taxon>Nitrososphaerales</taxon>
        <taxon>Nitrososphaeraceae</taxon>
        <taxon>Candidatus Nitrosocosmicus</taxon>
    </lineage>
</organism>
<keyword evidence="2" id="KW-1185">Reference proteome</keyword>
<dbReference type="AlphaFoldDB" id="A0A557STX8"/>
<comment type="caution">
    <text evidence="1">The sequence shown here is derived from an EMBL/GenBank/DDBJ whole genome shotgun (WGS) entry which is preliminary data.</text>
</comment>
<name>A0A557STX8_9ARCH</name>
<reference evidence="1 2" key="1">
    <citation type="journal article" date="2019" name="Front. Microbiol.">
        <title>Ammonia Oxidation by the Arctic Terrestrial Thaumarchaeote Candidatus Nitrosocosmicus arcticus Is Stimulated by Increasing Temperatures.</title>
        <authorList>
            <person name="Alves R.J.E."/>
            <person name="Kerou M."/>
            <person name="Zappe A."/>
            <person name="Bittner R."/>
            <person name="Abby S.S."/>
            <person name="Schmidt H.A."/>
            <person name="Pfeifer K."/>
            <person name="Schleper C."/>
        </authorList>
    </citation>
    <scope>NUCLEOTIDE SEQUENCE [LARGE SCALE GENOMIC DNA]</scope>
    <source>
        <strain evidence="1 2">Kfb</strain>
    </source>
</reference>
<evidence type="ECO:0000313" key="1">
    <source>
        <dbReference type="EMBL" id="TVP40045.1"/>
    </source>
</evidence>
<proteinExistence type="predicted"/>
<accession>A0A557STX8</accession>
<sequence length="44" mass="5279">MKSYISDMFYWIQVNKAHLLIIFNTDESATIRYGFESHSWCMSN</sequence>
<dbReference type="EMBL" id="VOAH01000010">
    <property type="protein sequence ID" value="TVP40045.1"/>
    <property type="molecule type" value="Genomic_DNA"/>
</dbReference>
<gene>
    <name evidence="1" type="ORF">NARC_100107</name>
</gene>